<name>A0A1D6MSW1_MAIZE</name>
<dbReference type="PANTHER" id="PTHR36378">
    <property type="entry name" value="COTTON FIBER PROTEIN"/>
    <property type="match status" value="1"/>
</dbReference>
<dbReference type="EnsemblPlants" id="Zm00001eb131390_T002">
    <property type="protein sequence ID" value="Zm00001eb131390_P002"/>
    <property type="gene ID" value="Zm00001eb131390"/>
</dbReference>
<dbReference type="OrthoDB" id="1926607at2759"/>
<dbReference type="Gramene" id="Zm00001eb131390_T002">
    <property type="protein sequence ID" value="Zm00001eb131390_P002"/>
    <property type="gene ID" value="Zm00001eb131390"/>
</dbReference>
<dbReference type="eggNOG" id="ENOG502S91E">
    <property type="taxonomic scope" value="Eukaryota"/>
</dbReference>
<dbReference type="Gramene" id="Zm00001eb131390_T001">
    <property type="protein sequence ID" value="Zm00001eb131390_P001"/>
    <property type="gene ID" value="Zm00001eb131390"/>
</dbReference>
<dbReference type="Proteomes" id="UP000007305">
    <property type="component" value="Chromosome 3"/>
</dbReference>
<accession>A0A1D6MSW1</accession>
<dbReference type="PaxDb" id="4577-GRMZM2G137037_P01"/>
<dbReference type="OMA" id="DVASWKN"/>
<dbReference type="IntAct" id="A0A1D6MSW1">
    <property type="interactions" value="3"/>
</dbReference>
<organism evidence="2">
    <name type="scientific">Zea mays</name>
    <name type="common">Maize</name>
    <dbReference type="NCBI Taxonomy" id="4577"/>
    <lineage>
        <taxon>Eukaryota</taxon>
        <taxon>Viridiplantae</taxon>
        <taxon>Streptophyta</taxon>
        <taxon>Embryophyta</taxon>
        <taxon>Tracheophyta</taxon>
        <taxon>Spermatophyta</taxon>
        <taxon>Magnoliopsida</taxon>
        <taxon>Liliopsida</taxon>
        <taxon>Poales</taxon>
        <taxon>Poaceae</taxon>
        <taxon>PACMAD clade</taxon>
        <taxon>Panicoideae</taxon>
        <taxon>Andropogonodae</taxon>
        <taxon>Andropogoneae</taxon>
        <taxon>Tripsacinae</taxon>
        <taxon>Zea</taxon>
    </lineage>
</organism>
<dbReference type="ExpressionAtlas" id="A0A1D6MSW1">
    <property type="expression patterns" value="baseline"/>
</dbReference>
<evidence type="ECO:0000256" key="1">
    <source>
        <dbReference type="SAM" id="MobiDB-lite"/>
    </source>
</evidence>
<feature type="compositionally biased region" description="Basic and acidic residues" evidence="1">
    <location>
        <begin position="133"/>
        <end position="142"/>
    </location>
</feature>
<keyword evidence="4" id="KW-1185">Reference proteome</keyword>
<feature type="region of interest" description="Disordered" evidence="1">
    <location>
        <begin position="207"/>
        <end position="236"/>
    </location>
</feature>
<dbReference type="Pfam" id="PF05553">
    <property type="entry name" value="DUF761"/>
    <property type="match status" value="1"/>
</dbReference>
<gene>
    <name evidence="3" type="primary">LOC100216952</name>
    <name evidence="2" type="ORF">ZEAMMB73_Zm00001d040771</name>
</gene>
<dbReference type="RefSeq" id="NP_001354500.1">
    <property type="nucleotide sequence ID" value="NM_001367571.1"/>
</dbReference>
<dbReference type="STRING" id="4577.A0A1D6MSW1"/>
<evidence type="ECO:0000313" key="3">
    <source>
        <dbReference type="EnsemblPlants" id="Zm00001eb131390_P001"/>
    </source>
</evidence>
<protein>
    <submittedName>
        <fullName evidence="2 3">Uncharacterized protein</fullName>
    </submittedName>
</protein>
<feature type="compositionally biased region" description="Acidic residues" evidence="1">
    <location>
        <begin position="216"/>
        <end position="229"/>
    </location>
</feature>
<feature type="compositionally biased region" description="Basic and acidic residues" evidence="1">
    <location>
        <begin position="110"/>
        <end position="122"/>
    </location>
</feature>
<dbReference type="InterPro" id="IPR008480">
    <property type="entry name" value="DUF761_pln"/>
</dbReference>
<reference evidence="3" key="2">
    <citation type="submission" date="2019-07" db="EMBL/GenBank/DDBJ databases">
        <authorList>
            <person name="Seetharam A."/>
            <person name="Woodhouse M."/>
            <person name="Cannon E."/>
        </authorList>
    </citation>
    <scope>NUCLEOTIDE SEQUENCE [LARGE SCALE GENOMIC DNA]</scope>
    <source>
        <strain evidence="3">cv. B73</strain>
    </source>
</reference>
<dbReference type="EMBL" id="CM007649">
    <property type="protein sequence ID" value="ONM32009.1"/>
    <property type="molecule type" value="Genomic_DNA"/>
</dbReference>
<evidence type="ECO:0000313" key="2">
    <source>
        <dbReference type="EMBL" id="ONM32009.1"/>
    </source>
</evidence>
<dbReference type="AlphaFoldDB" id="A0A1D6MSW1"/>
<reference evidence="3" key="3">
    <citation type="submission" date="2021-05" db="UniProtKB">
        <authorList>
            <consortium name="EnsemblPlants"/>
        </authorList>
    </citation>
    <scope>IDENTIFICATION</scope>
    <source>
        <strain evidence="3">cv. B73</strain>
    </source>
</reference>
<dbReference type="GeneID" id="100216952"/>
<dbReference type="EnsemblPlants" id="Zm00001eb131390_T001">
    <property type="protein sequence ID" value="Zm00001eb131390_P001"/>
    <property type="gene ID" value="Zm00001eb131390"/>
</dbReference>
<evidence type="ECO:0000313" key="4">
    <source>
        <dbReference type="Proteomes" id="UP000007305"/>
    </source>
</evidence>
<sequence length="262" mass="28508">MEEVAVSPMIVAAVVLDNNGADAVSCTAIPSVTISLEEKENINGDVPTITSAASNEEEALFSVGESTKDDGHRLTMECTTPVSSSSPSTRKKRGAFSLFRAMFLSFGRSDDSMKKTDDDTTSPKKRAIAAADDDCKPADDESTSWKRLVDGMRPLRLRGQLEYYPPPPPPPPLGHADVYHDVILPPPSQARFGFEIKEVGMTSRYASAEDLHQMDSDQEEGAEGGDDGDSSCPHAIDMQAEEFITKFYEQFKSESFNGRASE</sequence>
<feature type="region of interest" description="Disordered" evidence="1">
    <location>
        <begin position="110"/>
        <end position="142"/>
    </location>
</feature>
<reference evidence="2 4" key="1">
    <citation type="submission" date="2015-12" db="EMBL/GenBank/DDBJ databases">
        <title>Update maize B73 reference genome by single molecule sequencing technologies.</title>
        <authorList>
            <consortium name="Maize Genome Sequencing Project"/>
            <person name="Ware D."/>
        </authorList>
    </citation>
    <scope>NUCLEOTIDE SEQUENCE [LARGE SCALE GENOMIC DNA]</scope>
    <source>
        <strain evidence="4">cv. B73</strain>
        <tissue evidence="2">Seedling</tissue>
    </source>
</reference>
<dbReference type="PANTHER" id="PTHR36378:SF1">
    <property type="entry name" value="COTTON FIBER PROTEIN"/>
    <property type="match status" value="1"/>
</dbReference>
<proteinExistence type="predicted"/>